<reference evidence="11" key="2">
    <citation type="submission" date="2020-09" db="EMBL/GenBank/DDBJ databases">
        <authorList>
            <person name="Sun Q."/>
            <person name="Kim S."/>
        </authorList>
    </citation>
    <scope>NUCLEOTIDE SEQUENCE</scope>
    <source>
        <strain evidence="11">KCTC 32182</strain>
    </source>
</reference>
<dbReference type="GO" id="GO:0015297">
    <property type="term" value="F:antiporter activity"/>
    <property type="evidence" value="ECO:0007669"/>
    <property type="project" value="UniProtKB-KW"/>
</dbReference>
<keyword evidence="3" id="KW-0050">Antiport</keyword>
<keyword evidence="2" id="KW-0813">Transport</keyword>
<feature type="transmembrane region" description="Helical" evidence="10">
    <location>
        <begin position="107"/>
        <end position="127"/>
    </location>
</feature>
<dbReference type="GO" id="GO:0042910">
    <property type="term" value="F:xenobiotic transmembrane transporter activity"/>
    <property type="evidence" value="ECO:0007669"/>
    <property type="project" value="InterPro"/>
</dbReference>
<reference evidence="11" key="1">
    <citation type="journal article" date="2014" name="Int. J. Syst. Evol. Microbiol.">
        <title>Complete genome sequence of Corynebacterium casei LMG S-19264T (=DSM 44701T), isolated from a smear-ripened cheese.</title>
        <authorList>
            <consortium name="US DOE Joint Genome Institute (JGI-PGF)"/>
            <person name="Walter F."/>
            <person name="Albersmeier A."/>
            <person name="Kalinowski J."/>
            <person name="Ruckert C."/>
        </authorList>
    </citation>
    <scope>NUCLEOTIDE SEQUENCE</scope>
    <source>
        <strain evidence="11">KCTC 32182</strain>
    </source>
</reference>
<feature type="transmembrane region" description="Helical" evidence="10">
    <location>
        <begin position="436"/>
        <end position="456"/>
    </location>
</feature>
<evidence type="ECO:0000313" key="11">
    <source>
        <dbReference type="EMBL" id="GGY12152.1"/>
    </source>
</evidence>
<feature type="transmembrane region" description="Helical" evidence="10">
    <location>
        <begin position="373"/>
        <end position="391"/>
    </location>
</feature>
<feature type="transmembrane region" description="Helical" evidence="10">
    <location>
        <begin position="412"/>
        <end position="430"/>
    </location>
</feature>
<feature type="transmembrane region" description="Helical" evidence="10">
    <location>
        <begin position="299"/>
        <end position="318"/>
    </location>
</feature>
<evidence type="ECO:0000256" key="5">
    <source>
        <dbReference type="ARBA" id="ARBA00022692"/>
    </source>
</evidence>
<feature type="transmembrane region" description="Helical" evidence="10">
    <location>
        <begin position="147"/>
        <end position="166"/>
    </location>
</feature>
<evidence type="ECO:0000256" key="4">
    <source>
        <dbReference type="ARBA" id="ARBA00022475"/>
    </source>
</evidence>
<name>A0A918U945_9NEIS</name>
<feature type="transmembrane region" description="Helical" evidence="10">
    <location>
        <begin position="68"/>
        <end position="95"/>
    </location>
</feature>
<dbReference type="PIRSF" id="PIRSF006603">
    <property type="entry name" value="DinF"/>
    <property type="match status" value="1"/>
</dbReference>
<dbReference type="EMBL" id="BMYX01000006">
    <property type="protein sequence ID" value="GGY12152.1"/>
    <property type="molecule type" value="Genomic_DNA"/>
</dbReference>
<dbReference type="PANTHER" id="PTHR43298">
    <property type="entry name" value="MULTIDRUG RESISTANCE PROTEIN NORM-RELATED"/>
    <property type="match status" value="1"/>
</dbReference>
<proteinExistence type="predicted"/>
<evidence type="ECO:0000256" key="7">
    <source>
        <dbReference type="ARBA" id="ARBA00023065"/>
    </source>
</evidence>
<dbReference type="NCBIfam" id="TIGR00797">
    <property type="entry name" value="matE"/>
    <property type="match status" value="1"/>
</dbReference>
<organism evidence="11 12">
    <name type="scientific">Paludibacterium paludis</name>
    <dbReference type="NCBI Taxonomy" id="1225769"/>
    <lineage>
        <taxon>Bacteria</taxon>
        <taxon>Pseudomonadati</taxon>
        <taxon>Pseudomonadota</taxon>
        <taxon>Betaproteobacteria</taxon>
        <taxon>Neisseriales</taxon>
        <taxon>Chromobacteriaceae</taxon>
        <taxon>Paludibacterium</taxon>
    </lineage>
</organism>
<keyword evidence="5 10" id="KW-0812">Transmembrane</keyword>
<gene>
    <name evidence="11" type="primary">norM</name>
    <name evidence="11" type="ORF">GCM10011289_14030</name>
</gene>
<keyword evidence="4" id="KW-1003">Cell membrane</keyword>
<feature type="transmembrane region" description="Helical" evidence="10">
    <location>
        <begin position="178"/>
        <end position="197"/>
    </location>
</feature>
<evidence type="ECO:0000313" key="12">
    <source>
        <dbReference type="Proteomes" id="UP000645257"/>
    </source>
</evidence>
<feature type="transmembrane region" description="Helical" evidence="10">
    <location>
        <begin position="209"/>
        <end position="232"/>
    </location>
</feature>
<evidence type="ECO:0000256" key="10">
    <source>
        <dbReference type="SAM" id="Phobius"/>
    </source>
</evidence>
<dbReference type="PANTHER" id="PTHR43298:SF2">
    <property type="entry name" value="FMN_FAD EXPORTER YEEO-RELATED"/>
    <property type="match status" value="1"/>
</dbReference>
<evidence type="ECO:0000256" key="1">
    <source>
        <dbReference type="ARBA" id="ARBA00004429"/>
    </source>
</evidence>
<keyword evidence="7" id="KW-0406">Ion transport</keyword>
<evidence type="ECO:0000256" key="3">
    <source>
        <dbReference type="ARBA" id="ARBA00022449"/>
    </source>
</evidence>
<comment type="caution">
    <text evidence="11">The sequence shown here is derived from an EMBL/GenBank/DDBJ whole genome shotgun (WGS) entry which is preliminary data.</text>
</comment>
<evidence type="ECO:0000256" key="8">
    <source>
        <dbReference type="ARBA" id="ARBA00023136"/>
    </source>
</evidence>
<keyword evidence="6 10" id="KW-1133">Transmembrane helix</keyword>
<keyword evidence="8 10" id="KW-0472">Membrane</keyword>
<comment type="subcellular location">
    <subcellularLocation>
        <location evidence="1">Cell inner membrane</location>
        <topology evidence="1">Multi-pass membrane protein</topology>
    </subcellularLocation>
</comment>
<evidence type="ECO:0000256" key="2">
    <source>
        <dbReference type="ARBA" id="ARBA00022448"/>
    </source>
</evidence>
<accession>A0A918U945</accession>
<dbReference type="GO" id="GO:0005886">
    <property type="term" value="C:plasma membrane"/>
    <property type="evidence" value="ECO:0007669"/>
    <property type="project" value="UniProtKB-SubCell"/>
</dbReference>
<evidence type="ECO:0000256" key="9">
    <source>
        <dbReference type="ARBA" id="ARBA00031636"/>
    </source>
</evidence>
<feature type="transmembrane region" description="Helical" evidence="10">
    <location>
        <begin position="330"/>
        <end position="353"/>
    </location>
</feature>
<keyword evidence="12" id="KW-1185">Reference proteome</keyword>
<dbReference type="AlphaFoldDB" id="A0A918U945"/>
<feature type="transmembrane region" description="Helical" evidence="10">
    <location>
        <begin position="34"/>
        <end position="56"/>
    </location>
</feature>
<sequence>MLNLLKAPYFLQRFPWLAEQCAGVMQEVRPLWRLAVPLILSQVTWTGILFIDSILMGQLGAAALASGALALSTFFFCYVLGAGVISASANLVSLAHGAGNRDEVASATRAGLIVALFSPLFLGVVLWNAKPLMLALGQDPKTADEAIHFLHILMWGLPFGLIFLTLRGFASGIGKAGPVPVITGAALVLSPCLGYALSQGVGTWPGLGLTGIAISSTLTYVFLGASFAYLVAAREPYRHYRIFGKFTRRDVKALVPLLKLGIPAGGTMGLESGMFTACAYLMGAISAAALAAHQSMMQLVIASFMIPAGLTFATSIRVGQLAGGGDIRAATRAGAAGQALGILWTLLTTVALIAMPEPLIRLFLPDGREGVEAARAVAMTLVPVVATMLILDAWQTILSGCLRALKDARATMIIYAVCCWGLAIPLAWFLSHRAMGPIGVWVGMSAGLLAVTLLLLGRFRRLTRHLVDGRRML</sequence>
<protein>
    <recommendedName>
        <fullName evidence="9">Multidrug-efflux transporter</fullName>
    </recommendedName>
</protein>
<dbReference type="InterPro" id="IPR050222">
    <property type="entry name" value="MATE_MdtK"/>
</dbReference>
<dbReference type="GO" id="GO:0006811">
    <property type="term" value="P:monoatomic ion transport"/>
    <property type="evidence" value="ECO:0007669"/>
    <property type="project" value="UniProtKB-KW"/>
</dbReference>
<evidence type="ECO:0000256" key="6">
    <source>
        <dbReference type="ARBA" id="ARBA00022989"/>
    </source>
</evidence>
<dbReference type="InterPro" id="IPR048279">
    <property type="entry name" value="MdtK-like"/>
</dbReference>
<dbReference type="RefSeq" id="WP_189532680.1">
    <property type="nucleotide sequence ID" value="NZ_BMYX01000006.1"/>
</dbReference>
<dbReference type="Proteomes" id="UP000645257">
    <property type="component" value="Unassembled WGS sequence"/>
</dbReference>
<dbReference type="InterPro" id="IPR002528">
    <property type="entry name" value="MATE_fam"/>
</dbReference>
<dbReference type="Pfam" id="PF01554">
    <property type="entry name" value="MatE"/>
    <property type="match status" value="2"/>
</dbReference>